<feature type="compositionally biased region" description="Low complexity" evidence="1">
    <location>
        <begin position="105"/>
        <end position="120"/>
    </location>
</feature>
<keyword evidence="3" id="KW-1185">Reference proteome</keyword>
<name>A0AAE1BPA5_PETCI</name>
<comment type="caution">
    <text evidence="2">The sequence shown here is derived from an EMBL/GenBank/DDBJ whole genome shotgun (WGS) entry which is preliminary data.</text>
</comment>
<evidence type="ECO:0000313" key="3">
    <source>
        <dbReference type="Proteomes" id="UP001286313"/>
    </source>
</evidence>
<evidence type="ECO:0000313" key="2">
    <source>
        <dbReference type="EMBL" id="KAK3854482.1"/>
    </source>
</evidence>
<evidence type="ECO:0000256" key="1">
    <source>
        <dbReference type="SAM" id="MobiDB-lite"/>
    </source>
</evidence>
<gene>
    <name evidence="2" type="ORF">Pcinc_039046</name>
</gene>
<organism evidence="2 3">
    <name type="scientific">Petrolisthes cinctipes</name>
    <name type="common">Flat porcelain crab</name>
    <dbReference type="NCBI Taxonomy" id="88211"/>
    <lineage>
        <taxon>Eukaryota</taxon>
        <taxon>Metazoa</taxon>
        <taxon>Ecdysozoa</taxon>
        <taxon>Arthropoda</taxon>
        <taxon>Crustacea</taxon>
        <taxon>Multicrustacea</taxon>
        <taxon>Malacostraca</taxon>
        <taxon>Eumalacostraca</taxon>
        <taxon>Eucarida</taxon>
        <taxon>Decapoda</taxon>
        <taxon>Pleocyemata</taxon>
        <taxon>Anomura</taxon>
        <taxon>Galatheoidea</taxon>
        <taxon>Porcellanidae</taxon>
        <taxon>Petrolisthes</taxon>
    </lineage>
</organism>
<proteinExistence type="predicted"/>
<reference evidence="2" key="1">
    <citation type="submission" date="2023-10" db="EMBL/GenBank/DDBJ databases">
        <title>Genome assemblies of two species of porcelain crab, Petrolisthes cinctipes and Petrolisthes manimaculis (Anomura: Porcellanidae).</title>
        <authorList>
            <person name="Angst P."/>
        </authorList>
    </citation>
    <scope>NUCLEOTIDE SEQUENCE</scope>
    <source>
        <strain evidence="2">PB745_01</strain>
        <tissue evidence="2">Gill</tissue>
    </source>
</reference>
<dbReference type="EMBL" id="JAWQEG010006558">
    <property type="protein sequence ID" value="KAK3854482.1"/>
    <property type="molecule type" value="Genomic_DNA"/>
</dbReference>
<dbReference type="Proteomes" id="UP001286313">
    <property type="component" value="Unassembled WGS sequence"/>
</dbReference>
<feature type="region of interest" description="Disordered" evidence="1">
    <location>
        <begin position="90"/>
        <end position="131"/>
    </location>
</feature>
<dbReference type="AlphaFoldDB" id="A0AAE1BPA5"/>
<sequence>MEVITKGLSQIRPSGGTELVAWGGQASKEVVRKNQNISTPALRYSKLHPFRSHSHGTPLLSCTPPIYYHPLPILHQSALSPTLPHVPPSLRSLSPHSITTHHHTSPLPRLTLHPSPASHLTPPPPHTNHTPLTIFPPLPPHYYTTSSTCTPVTQYLPHAPNSSSLRHPSTHLCPTSFFSSCHPIFHHLTSPMYPSLLHRSTQPRPSLPPSSQAIIPFSLYTSLPITNNHLYPNPNIPDSSCCNRLSSLHTTPAPFPLLHCPALPHNAAPPWELRGVGGIKRVVRREMWKRKIKRRTRRSVEQGGVRSSMVERGGVGGWVEEGMAV</sequence>
<accession>A0AAE1BPA5</accession>
<protein>
    <submittedName>
        <fullName evidence="2">Uncharacterized protein</fullName>
    </submittedName>
</protein>